<evidence type="ECO:0008006" key="4">
    <source>
        <dbReference type="Google" id="ProtNLM"/>
    </source>
</evidence>
<dbReference type="SUPFAM" id="SSF54001">
    <property type="entry name" value="Cysteine proteinases"/>
    <property type="match status" value="1"/>
</dbReference>
<dbReference type="InterPro" id="IPR038765">
    <property type="entry name" value="Papain-like_cys_pep_sf"/>
</dbReference>
<dbReference type="EMBL" id="AP022314">
    <property type="protein sequence ID" value="BBU22178.1"/>
    <property type="molecule type" value="Genomic_DNA"/>
</dbReference>
<gene>
    <name evidence="2" type="ORF">MYXE_19680</name>
</gene>
<dbReference type="Gene3D" id="3.90.70.10">
    <property type="entry name" value="Cysteine proteinases"/>
    <property type="match status" value="1"/>
</dbReference>
<protein>
    <recommendedName>
        <fullName evidence="4">Peptidase C1A papain C-terminal domain-containing protein</fullName>
    </recommendedName>
</protein>
<dbReference type="AlphaFoldDB" id="A0AAD1M0M9"/>
<reference evidence="2 3" key="1">
    <citation type="submission" date="2019-12" db="EMBL/GenBank/DDBJ databases">
        <title>Complete genome sequence of Mycolicibacterium xenopi str. JCM15661T.</title>
        <authorList>
            <person name="Yoshida M."/>
            <person name="Fukano H."/>
            <person name="Asakura T."/>
            <person name="Hoshino Y."/>
        </authorList>
    </citation>
    <scope>NUCLEOTIDE SEQUENCE [LARGE SCALE GENOMIC DNA]</scope>
    <source>
        <strain evidence="2 3">JCM 15661T</strain>
    </source>
</reference>
<dbReference type="Proteomes" id="UP000464624">
    <property type="component" value="Chromosome"/>
</dbReference>
<sequence length="240" mass="25643">MSNMTLVHATFPHLPRPNRFRCCGDITDPSSTKARSAHAQETRSPTASTPTTLPRAGPNGYLTENDALELYKLATRLDNVPGTYPPDDTGSSGLAVCKAGKQLGYLSSYRHAFGFDHFCAALQIQPVIVGTDWTADMFDPDSKGFVKPTGQVEGGHEYLALGIDYTAEVLTFLNSWSDGWGDKGRFYMTFADFEKLLAAQGDVCAPVAAVAPQPSPPLAGQAISGTFTGTLTGTFLPETA</sequence>
<proteinExistence type="predicted"/>
<dbReference type="KEGG" id="mxe:MYXE_19680"/>
<feature type="compositionally biased region" description="Polar residues" evidence="1">
    <location>
        <begin position="42"/>
        <end position="52"/>
    </location>
</feature>
<evidence type="ECO:0000313" key="3">
    <source>
        <dbReference type="Proteomes" id="UP000464624"/>
    </source>
</evidence>
<accession>A0AAD1M0M9</accession>
<name>A0AAD1M0M9_MYCXE</name>
<organism evidence="2 3">
    <name type="scientific">Mycobacterium xenopi</name>
    <dbReference type="NCBI Taxonomy" id="1789"/>
    <lineage>
        <taxon>Bacteria</taxon>
        <taxon>Bacillati</taxon>
        <taxon>Actinomycetota</taxon>
        <taxon>Actinomycetes</taxon>
        <taxon>Mycobacteriales</taxon>
        <taxon>Mycobacteriaceae</taxon>
        <taxon>Mycobacterium</taxon>
    </lineage>
</organism>
<feature type="region of interest" description="Disordered" evidence="1">
    <location>
        <begin position="29"/>
        <end position="59"/>
    </location>
</feature>
<evidence type="ECO:0000313" key="2">
    <source>
        <dbReference type="EMBL" id="BBU22178.1"/>
    </source>
</evidence>
<evidence type="ECO:0000256" key="1">
    <source>
        <dbReference type="SAM" id="MobiDB-lite"/>
    </source>
</evidence>